<feature type="domain" description="C2H2-type" evidence="3">
    <location>
        <begin position="92"/>
        <end position="120"/>
    </location>
</feature>
<reference evidence="4" key="1">
    <citation type="submission" date="2023-10" db="EMBL/GenBank/DDBJ databases">
        <title>Genome assembly of Pristionchus species.</title>
        <authorList>
            <person name="Yoshida K."/>
            <person name="Sommer R.J."/>
        </authorList>
    </citation>
    <scope>NUCLEOTIDE SEQUENCE</scope>
    <source>
        <strain evidence="4">RS0144</strain>
    </source>
</reference>
<keyword evidence="1" id="KW-0862">Zinc</keyword>
<dbReference type="GO" id="GO:0008270">
    <property type="term" value="F:zinc ion binding"/>
    <property type="evidence" value="ECO:0007669"/>
    <property type="project" value="UniProtKB-KW"/>
</dbReference>
<dbReference type="EMBL" id="BTSX01000004">
    <property type="protein sequence ID" value="GMS94616.1"/>
    <property type="molecule type" value="Genomic_DNA"/>
</dbReference>
<evidence type="ECO:0000313" key="4">
    <source>
        <dbReference type="EMBL" id="GMS94616.1"/>
    </source>
</evidence>
<dbReference type="InterPro" id="IPR036236">
    <property type="entry name" value="Znf_C2H2_sf"/>
</dbReference>
<organism evidence="4 5">
    <name type="scientific">Pristionchus entomophagus</name>
    <dbReference type="NCBI Taxonomy" id="358040"/>
    <lineage>
        <taxon>Eukaryota</taxon>
        <taxon>Metazoa</taxon>
        <taxon>Ecdysozoa</taxon>
        <taxon>Nematoda</taxon>
        <taxon>Chromadorea</taxon>
        <taxon>Rhabditida</taxon>
        <taxon>Rhabditina</taxon>
        <taxon>Diplogasteromorpha</taxon>
        <taxon>Diplogasteroidea</taxon>
        <taxon>Neodiplogasteridae</taxon>
        <taxon>Pristionchus</taxon>
    </lineage>
</organism>
<feature type="non-terminal residue" evidence="4">
    <location>
        <position position="521"/>
    </location>
</feature>
<proteinExistence type="predicted"/>
<feature type="region of interest" description="Disordered" evidence="2">
    <location>
        <begin position="279"/>
        <end position="313"/>
    </location>
</feature>
<feature type="region of interest" description="Disordered" evidence="2">
    <location>
        <begin position="487"/>
        <end position="521"/>
    </location>
</feature>
<sequence length="521" mass="56585">LAGHSPTSASSSGVHTDSSPPHHTHDSLRVQPEKKHICEICSKAFPYLSILESHKRCHTGEKPFKCHYCDKKFAQKATLQVHERTHTGERPYKCRYCEKTFAQYGTKTVHEKSAHLGIRNYKCPKCEKCLSSPSALYTHKKTHGEKVFRCQFCTKTFTLKNYLKLHVHEQTERKHVCKFCHKSFAYAGSLQKSQLTAHEATHGTGAAATAAPMAPFDLNQSVAAALGAATTDQFLQGMLTQQQQKTYRCTGCEKIYGSRSGLKGHQEACAAFLNSSAASSSSSSNLRQSQSPINSTSSDDDSSLHRQSGGEENVMLVEGRKLSLEPLPAMAVPNIYASVGRAPPPLQQQQLPRLQPLQPSSLPMQQPFLPPQLGGFSFGAQQPTTPSWLQKQELSPLGGAKAPGGAAPAPLPEMASLTASMTSAFAPVPNSTDLLKGILDQQQQMLTNLLLQQLQQRVGAAAPPLPPPPPVQQPTISLELLQLLQSVTQQPPAPTSLPSFSSLQQQLQPMAGRFPPPVGLQ</sequence>
<feature type="domain" description="C2H2-type" evidence="3">
    <location>
        <begin position="148"/>
        <end position="175"/>
    </location>
</feature>
<dbReference type="InterPro" id="IPR013087">
    <property type="entry name" value="Znf_C2H2_type"/>
</dbReference>
<evidence type="ECO:0000256" key="2">
    <source>
        <dbReference type="SAM" id="MobiDB-lite"/>
    </source>
</evidence>
<dbReference type="Gene3D" id="3.30.160.60">
    <property type="entry name" value="Classic Zinc Finger"/>
    <property type="match status" value="6"/>
</dbReference>
<dbReference type="PROSITE" id="PS50157">
    <property type="entry name" value="ZINC_FINGER_C2H2_2"/>
    <property type="match status" value="5"/>
</dbReference>
<comment type="caution">
    <text evidence="4">The sequence shown here is derived from an EMBL/GenBank/DDBJ whole genome shotgun (WGS) entry which is preliminary data.</text>
</comment>
<evidence type="ECO:0000313" key="5">
    <source>
        <dbReference type="Proteomes" id="UP001432027"/>
    </source>
</evidence>
<feature type="domain" description="C2H2-type" evidence="3">
    <location>
        <begin position="121"/>
        <end position="143"/>
    </location>
</feature>
<protein>
    <recommendedName>
        <fullName evidence="3">C2H2-type domain-containing protein</fullName>
    </recommendedName>
</protein>
<dbReference type="InterPro" id="IPR050331">
    <property type="entry name" value="Zinc_finger"/>
</dbReference>
<dbReference type="AlphaFoldDB" id="A0AAV5TK12"/>
<dbReference type="PANTHER" id="PTHR16515">
    <property type="entry name" value="PR DOMAIN ZINC FINGER PROTEIN"/>
    <property type="match status" value="1"/>
</dbReference>
<dbReference type="Pfam" id="PF13912">
    <property type="entry name" value="zf-C2H2_6"/>
    <property type="match status" value="1"/>
</dbReference>
<evidence type="ECO:0000256" key="1">
    <source>
        <dbReference type="PROSITE-ProRule" id="PRU00042"/>
    </source>
</evidence>
<name>A0AAV5TK12_9BILA</name>
<dbReference type="SUPFAM" id="SSF57667">
    <property type="entry name" value="beta-beta-alpha zinc fingers"/>
    <property type="match status" value="3"/>
</dbReference>
<dbReference type="GO" id="GO:0005634">
    <property type="term" value="C:nucleus"/>
    <property type="evidence" value="ECO:0007669"/>
    <property type="project" value="UniProtKB-SubCell"/>
</dbReference>
<accession>A0AAV5TK12</accession>
<dbReference type="Pfam" id="PF00096">
    <property type="entry name" value="zf-C2H2"/>
    <property type="match status" value="2"/>
</dbReference>
<feature type="non-terminal residue" evidence="4">
    <location>
        <position position="1"/>
    </location>
</feature>
<dbReference type="Proteomes" id="UP001432027">
    <property type="component" value="Unassembled WGS sequence"/>
</dbReference>
<feature type="domain" description="C2H2-type" evidence="3">
    <location>
        <begin position="64"/>
        <end position="91"/>
    </location>
</feature>
<evidence type="ECO:0000259" key="3">
    <source>
        <dbReference type="PROSITE" id="PS50157"/>
    </source>
</evidence>
<feature type="compositionally biased region" description="Low complexity" evidence="2">
    <location>
        <begin position="496"/>
        <end position="509"/>
    </location>
</feature>
<dbReference type="PANTHER" id="PTHR16515:SF32">
    <property type="entry name" value="PR DOMAIN ZINC FINGER PROTEIN 5"/>
    <property type="match status" value="1"/>
</dbReference>
<gene>
    <name evidence="4" type="ORF">PENTCL1PPCAC_16791</name>
</gene>
<feature type="compositionally biased region" description="Polar residues" evidence="2">
    <location>
        <begin position="1"/>
        <end position="21"/>
    </location>
</feature>
<keyword evidence="1" id="KW-0863">Zinc-finger</keyword>
<dbReference type="FunFam" id="3.30.160.60:FF:000702">
    <property type="entry name" value="Transcription factor E4F1 isoform 1"/>
    <property type="match status" value="1"/>
</dbReference>
<dbReference type="SMART" id="SM00355">
    <property type="entry name" value="ZnF_C2H2"/>
    <property type="match status" value="7"/>
</dbReference>
<keyword evidence="5" id="KW-1185">Reference proteome</keyword>
<keyword evidence="1" id="KW-0479">Metal-binding</keyword>
<feature type="compositionally biased region" description="Low complexity" evidence="2">
    <location>
        <begin position="279"/>
        <end position="291"/>
    </location>
</feature>
<feature type="region of interest" description="Disordered" evidence="2">
    <location>
        <begin position="1"/>
        <end position="30"/>
    </location>
</feature>
<feature type="domain" description="C2H2-type" evidence="3">
    <location>
        <begin position="36"/>
        <end position="63"/>
    </location>
</feature>
<dbReference type="GO" id="GO:0010468">
    <property type="term" value="P:regulation of gene expression"/>
    <property type="evidence" value="ECO:0007669"/>
    <property type="project" value="TreeGrafter"/>
</dbReference>
<dbReference type="PROSITE" id="PS00028">
    <property type="entry name" value="ZINC_FINGER_C2H2_1"/>
    <property type="match status" value="4"/>
</dbReference>